<keyword evidence="1" id="KW-1133">Transmembrane helix</keyword>
<evidence type="ECO:0000313" key="3">
    <source>
        <dbReference type="Proteomes" id="UP000018769"/>
    </source>
</evidence>
<dbReference type="AlphaFoldDB" id="V6DIF8"/>
<dbReference type="STRING" id="673862.BABL1_gene_302"/>
<keyword evidence="3" id="KW-1185">Reference proteome</keyword>
<dbReference type="EMBL" id="HG793133">
    <property type="protein sequence ID" value="CDK30713.1"/>
    <property type="molecule type" value="Genomic_DNA"/>
</dbReference>
<evidence type="ECO:0000256" key="1">
    <source>
        <dbReference type="SAM" id="Phobius"/>
    </source>
</evidence>
<keyword evidence="1" id="KW-0812">Transmembrane</keyword>
<dbReference type="KEGG" id="dpb:BABL1_gene_302"/>
<accession>V6DIF8</accession>
<feature type="transmembrane region" description="Helical" evidence="1">
    <location>
        <begin position="46"/>
        <end position="66"/>
    </location>
</feature>
<dbReference type="RefSeq" id="WP_023792288.1">
    <property type="nucleotide sequence ID" value="NC_023003.1"/>
</dbReference>
<feature type="transmembrane region" description="Helical" evidence="1">
    <location>
        <begin position="95"/>
        <end position="113"/>
    </location>
</feature>
<organism evidence="2 3">
    <name type="scientific">Candidatus Babela massiliensis</name>
    <dbReference type="NCBI Taxonomy" id="673862"/>
    <lineage>
        <taxon>Bacteria</taxon>
        <taxon>Candidatus Babelota</taxon>
        <taxon>Candidatus Babeliae</taxon>
        <taxon>Candidatus Babeliales</taxon>
        <taxon>Candidatus Babeliaceae</taxon>
        <taxon>Candidatus Babela</taxon>
    </lineage>
</organism>
<name>V6DIF8_9BACT</name>
<gene>
    <name evidence="2" type="ORF">BABL1_gene_302</name>
</gene>
<keyword evidence="1" id="KW-0472">Membrane</keyword>
<reference evidence="2 3" key="1">
    <citation type="journal article" date="2015" name="Biol. Direct">
        <title>Babela massiliensis, a representative of a widespread bacterial phylum with unusual adaptations to parasitism in amoebae.</title>
        <authorList>
            <person name="Pagnier I."/>
            <person name="Yutin N."/>
            <person name="Croce O."/>
            <person name="Makarova K.S."/>
            <person name="Wolf Y.I."/>
            <person name="Benamar S."/>
            <person name="Raoult D."/>
            <person name="Koonin E.V."/>
            <person name="La Scola B."/>
        </authorList>
    </citation>
    <scope>NUCLEOTIDE SEQUENCE [LARGE SCALE GENOMIC DNA]</scope>
    <source>
        <strain evidence="3">BABL1</strain>
    </source>
</reference>
<protein>
    <submittedName>
        <fullName evidence="2">Uncharacterized protein</fullName>
    </submittedName>
</protein>
<proteinExistence type="predicted"/>
<sequence>MNSLKKIMLIGSLLTLLTPIYGADNVLCEQMVEQNLFQKDKIGDLILWAMIGIDVSIFLHLIFRIADFHHKDISDKFKNLKDKFHGNKNTKLKNYAKMTAIGTAGVIPAILVYKNLNNIMRYKRI</sequence>
<evidence type="ECO:0000313" key="2">
    <source>
        <dbReference type="EMBL" id="CDK30713.1"/>
    </source>
</evidence>
<dbReference type="Proteomes" id="UP000018769">
    <property type="component" value="Chromosome I"/>
</dbReference>
<dbReference type="HOGENOM" id="CLU_139017_0_0_7"/>